<evidence type="ECO:0008006" key="3">
    <source>
        <dbReference type="Google" id="ProtNLM"/>
    </source>
</evidence>
<reference evidence="1" key="1">
    <citation type="submission" date="2022-01" db="EMBL/GenBank/DDBJ databases">
        <authorList>
            <person name="Jo J.-H."/>
            <person name="Im W.-T."/>
        </authorList>
    </citation>
    <scope>NUCLEOTIDE SEQUENCE</scope>
    <source>
        <strain evidence="1">G124</strain>
    </source>
</reference>
<evidence type="ECO:0000313" key="2">
    <source>
        <dbReference type="Proteomes" id="UP001139410"/>
    </source>
</evidence>
<comment type="caution">
    <text evidence="1">The sequence shown here is derived from an EMBL/GenBank/DDBJ whole genome shotgun (WGS) entry which is preliminary data.</text>
</comment>
<dbReference type="RefSeq" id="WP_235066891.1">
    <property type="nucleotide sequence ID" value="NZ_JAKFGM010000001.1"/>
</dbReference>
<accession>A0A9X1QM34</accession>
<gene>
    <name evidence="1" type="ORF">LVY65_05025</name>
</gene>
<dbReference type="EMBL" id="JAKFGM010000001">
    <property type="protein sequence ID" value="MCF2514428.1"/>
    <property type="molecule type" value="Genomic_DNA"/>
</dbReference>
<proteinExistence type="predicted"/>
<dbReference type="Proteomes" id="UP001139410">
    <property type="component" value="Unassembled WGS sequence"/>
</dbReference>
<name>A0A9X1QM34_9SPHN</name>
<protein>
    <recommendedName>
        <fullName evidence="3">DUF433 domain-containing protein</fullName>
    </recommendedName>
</protein>
<dbReference type="AlphaFoldDB" id="A0A9X1QM34"/>
<organism evidence="1 2">
    <name type="scientific">Sphingomonas cremea</name>
    <dbReference type="NCBI Taxonomy" id="2904799"/>
    <lineage>
        <taxon>Bacteria</taxon>
        <taxon>Pseudomonadati</taxon>
        <taxon>Pseudomonadota</taxon>
        <taxon>Alphaproteobacteria</taxon>
        <taxon>Sphingomonadales</taxon>
        <taxon>Sphingomonadaceae</taxon>
        <taxon>Sphingomonas</taxon>
    </lineage>
</organism>
<sequence length="229" mass="25688">MASAAFGVGAYTPSEAAKLLRMQPATLRRWLYGYDFDHGDGPREMPPLWEPQYGCDDDGPLLGFRDLVEARIVNGLRRSRIGLPTIRLCIDRAKEILGDHPFSTKAFKTDGRRIFLDITQGVEEPRLIDLKDRQHVFRAFVLPTLSGFEFGDAAVERWWLIPSRKTIVIDPERSFGQPIVADIGLLTSRVVQDVKAEGSVERVARLYETSGRAIRDALEFEAGELADAT</sequence>
<keyword evidence="2" id="KW-1185">Reference proteome</keyword>
<evidence type="ECO:0000313" key="1">
    <source>
        <dbReference type="EMBL" id="MCF2514428.1"/>
    </source>
</evidence>